<keyword evidence="3" id="KW-1133">Transmembrane helix</keyword>
<evidence type="ECO:0000259" key="4">
    <source>
        <dbReference type="PROSITE" id="PS50850"/>
    </source>
</evidence>
<dbReference type="Pfam" id="PF07690">
    <property type="entry name" value="MFS_1"/>
    <property type="match status" value="2"/>
</dbReference>
<feature type="transmembrane region" description="Helical" evidence="3">
    <location>
        <begin position="191"/>
        <end position="213"/>
    </location>
</feature>
<sequence length="485" mass="52210">MGAKEHITSALNGTGVSTVLKSTRDVKLLFAQRFFRLFAYGATFLILVHFLASLGISDKLAGLFMTLTMLGDALISFVLVLITDQIGRRKILALGAILMTVSGGVFASSSTYWVLVVASVVGVISPSGNEIGPFRAVEESILSQLTEKDVRTDIFAWYNMCGTAGAALGTITSGWLVQVLSHGVATNEVKAYRIIFALYATLGIAKLLLVLALSPGVELQHPEIEYQEVFELEDEDEGLLSQSSSPRSSAEGNRPAPRQTNTPQSQQGPKPADSSTTSRIRSLLPQISSKSLLILLRLIFLFTLDSFASGMASPSWLTYFFTTYHNIEPGTLGTLFFTTNILATLSNLVALPLARRLGPLKTMTFTHLPSAILLGLIPFPNPGSPGTLASMALLALRACTQSMDQAPRQAFLAAVMRPEERTAILGIVNIIKTIAQAGGIGTSGVLAAARSWRIMLGSAGLMKVSYDLLILWTFLHMPDREAERA</sequence>
<feature type="transmembrane region" description="Helical" evidence="3">
    <location>
        <begin position="37"/>
        <end position="56"/>
    </location>
</feature>
<name>A0A9P4HJT3_9PLEO</name>
<evidence type="ECO:0000256" key="3">
    <source>
        <dbReference type="SAM" id="Phobius"/>
    </source>
</evidence>
<dbReference type="GO" id="GO:0022857">
    <property type="term" value="F:transmembrane transporter activity"/>
    <property type="evidence" value="ECO:0007669"/>
    <property type="project" value="InterPro"/>
</dbReference>
<keyword evidence="6" id="KW-1185">Reference proteome</keyword>
<evidence type="ECO:0000313" key="5">
    <source>
        <dbReference type="EMBL" id="KAF2034854.1"/>
    </source>
</evidence>
<gene>
    <name evidence="5" type="ORF">EK21DRAFT_55472</name>
</gene>
<keyword evidence="3" id="KW-0812">Transmembrane</keyword>
<dbReference type="PROSITE" id="PS50850">
    <property type="entry name" value="MFS"/>
    <property type="match status" value="1"/>
</dbReference>
<dbReference type="Proteomes" id="UP000799777">
    <property type="component" value="Unassembled WGS sequence"/>
</dbReference>
<accession>A0A9P4HJT3</accession>
<evidence type="ECO:0000256" key="2">
    <source>
        <dbReference type="SAM" id="MobiDB-lite"/>
    </source>
</evidence>
<dbReference type="AlphaFoldDB" id="A0A9P4HJT3"/>
<feature type="transmembrane region" description="Helical" evidence="3">
    <location>
        <begin position="62"/>
        <end position="82"/>
    </location>
</feature>
<comment type="caution">
    <text evidence="5">The sequence shown here is derived from an EMBL/GenBank/DDBJ whole genome shotgun (WGS) entry which is preliminary data.</text>
</comment>
<protein>
    <submittedName>
        <fullName evidence="5">Major facilitator superfamily MFS1</fullName>
    </submittedName>
</protein>
<organism evidence="5 6">
    <name type="scientific">Setomelanomma holmii</name>
    <dbReference type="NCBI Taxonomy" id="210430"/>
    <lineage>
        <taxon>Eukaryota</taxon>
        <taxon>Fungi</taxon>
        <taxon>Dikarya</taxon>
        <taxon>Ascomycota</taxon>
        <taxon>Pezizomycotina</taxon>
        <taxon>Dothideomycetes</taxon>
        <taxon>Pleosporomycetidae</taxon>
        <taxon>Pleosporales</taxon>
        <taxon>Pleosporineae</taxon>
        <taxon>Phaeosphaeriaceae</taxon>
        <taxon>Setomelanomma</taxon>
    </lineage>
</organism>
<feature type="compositionally biased region" description="Polar residues" evidence="2">
    <location>
        <begin position="258"/>
        <end position="278"/>
    </location>
</feature>
<dbReference type="Gene3D" id="1.20.1250.20">
    <property type="entry name" value="MFS general substrate transporter like domains"/>
    <property type="match status" value="2"/>
</dbReference>
<evidence type="ECO:0000313" key="6">
    <source>
        <dbReference type="Proteomes" id="UP000799777"/>
    </source>
</evidence>
<feature type="domain" description="Major facilitator superfamily (MFS) profile" evidence="4">
    <location>
        <begin position="25"/>
        <end position="481"/>
    </location>
</feature>
<dbReference type="EMBL" id="ML978159">
    <property type="protein sequence ID" value="KAF2034854.1"/>
    <property type="molecule type" value="Genomic_DNA"/>
</dbReference>
<dbReference type="GO" id="GO:0000329">
    <property type="term" value="C:fungal-type vacuole membrane"/>
    <property type="evidence" value="ECO:0007669"/>
    <property type="project" value="TreeGrafter"/>
</dbReference>
<feature type="transmembrane region" description="Helical" evidence="3">
    <location>
        <begin position="291"/>
        <end position="312"/>
    </location>
</feature>
<dbReference type="SUPFAM" id="SSF103473">
    <property type="entry name" value="MFS general substrate transporter"/>
    <property type="match status" value="1"/>
</dbReference>
<feature type="transmembrane region" description="Helical" evidence="3">
    <location>
        <begin position="332"/>
        <end position="354"/>
    </location>
</feature>
<keyword evidence="3" id="KW-0472">Membrane</keyword>
<feature type="region of interest" description="Disordered" evidence="2">
    <location>
        <begin position="240"/>
        <end position="278"/>
    </location>
</feature>
<dbReference type="InterPro" id="IPR020846">
    <property type="entry name" value="MFS_dom"/>
</dbReference>
<reference evidence="5" key="1">
    <citation type="journal article" date="2020" name="Stud. Mycol.">
        <title>101 Dothideomycetes genomes: a test case for predicting lifestyles and emergence of pathogens.</title>
        <authorList>
            <person name="Haridas S."/>
            <person name="Albert R."/>
            <person name="Binder M."/>
            <person name="Bloem J."/>
            <person name="Labutti K."/>
            <person name="Salamov A."/>
            <person name="Andreopoulos B."/>
            <person name="Baker S."/>
            <person name="Barry K."/>
            <person name="Bills G."/>
            <person name="Bluhm B."/>
            <person name="Cannon C."/>
            <person name="Castanera R."/>
            <person name="Culley D."/>
            <person name="Daum C."/>
            <person name="Ezra D."/>
            <person name="Gonzalez J."/>
            <person name="Henrissat B."/>
            <person name="Kuo A."/>
            <person name="Liang C."/>
            <person name="Lipzen A."/>
            <person name="Lutzoni F."/>
            <person name="Magnuson J."/>
            <person name="Mondo S."/>
            <person name="Nolan M."/>
            <person name="Ohm R."/>
            <person name="Pangilinan J."/>
            <person name="Park H.-J."/>
            <person name="Ramirez L."/>
            <person name="Alfaro M."/>
            <person name="Sun H."/>
            <person name="Tritt A."/>
            <person name="Yoshinaga Y."/>
            <person name="Zwiers L.-H."/>
            <person name="Turgeon B."/>
            <person name="Goodwin S."/>
            <person name="Spatafora J."/>
            <person name="Crous P."/>
            <person name="Grigoriev I."/>
        </authorList>
    </citation>
    <scope>NUCLEOTIDE SEQUENCE</scope>
    <source>
        <strain evidence="5">CBS 110217</strain>
    </source>
</reference>
<dbReference type="InterPro" id="IPR011701">
    <property type="entry name" value="MFS"/>
</dbReference>
<dbReference type="InterPro" id="IPR036259">
    <property type="entry name" value="MFS_trans_sf"/>
</dbReference>
<comment type="subcellular location">
    <subcellularLocation>
        <location evidence="1">Membrane</location>
        <topology evidence="1">Multi-pass membrane protein</topology>
    </subcellularLocation>
</comment>
<feature type="transmembrane region" description="Helical" evidence="3">
    <location>
        <begin position="91"/>
        <end position="115"/>
    </location>
</feature>
<dbReference type="OrthoDB" id="10027823at2759"/>
<dbReference type="PANTHER" id="PTHR23520:SF5">
    <property type="entry name" value="TRANSPORTER, PUTATIVE (AFU_ORTHOLOGUE AFUA_3G04000)-RELATED"/>
    <property type="match status" value="1"/>
</dbReference>
<evidence type="ECO:0000256" key="1">
    <source>
        <dbReference type="ARBA" id="ARBA00004141"/>
    </source>
</evidence>
<dbReference type="PANTHER" id="PTHR23520">
    <property type="entry name" value="TRANSPORTER, PUTATIVE (AFU_ORTHOLOGUE AFUA_3G04000)-RELATED"/>
    <property type="match status" value="1"/>
</dbReference>
<proteinExistence type="predicted"/>